<dbReference type="AlphaFoldDB" id="A0A9Q1CIM4"/>
<keyword evidence="9" id="KW-0966">Cell projection</keyword>
<dbReference type="OrthoDB" id="266138at2759"/>
<dbReference type="PANTHER" id="PTHR15454:SF73">
    <property type="entry name" value="DYNEIN AXONEMAL LIGHT CHAIN 1"/>
    <property type="match status" value="1"/>
</dbReference>
<evidence type="ECO:0000256" key="8">
    <source>
        <dbReference type="ARBA" id="ARBA00023212"/>
    </source>
</evidence>
<protein>
    <recommendedName>
        <fullName evidence="11">Dynein axonemal light chain 1</fullName>
    </recommendedName>
</protein>
<evidence type="ECO:0000256" key="9">
    <source>
        <dbReference type="ARBA" id="ARBA00023273"/>
    </source>
</evidence>
<dbReference type="PROSITE" id="PS51450">
    <property type="entry name" value="LRR"/>
    <property type="match status" value="4"/>
</dbReference>
<dbReference type="PANTHER" id="PTHR15454">
    <property type="entry name" value="NISCHARIN RELATED"/>
    <property type="match status" value="1"/>
</dbReference>
<keyword evidence="3" id="KW-0433">Leucine-rich repeat</keyword>
<dbReference type="GO" id="GO:0030286">
    <property type="term" value="C:dynein complex"/>
    <property type="evidence" value="ECO:0007669"/>
    <property type="project" value="UniProtKB-KW"/>
</dbReference>
<dbReference type="GO" id="GO:0005930">
    <property type="term" value="C:axoneme"/>
    <property type="evidence" value="ECO:0007669"/>
    <property type="project" value="UniProtKB-SubCell"/>
</dbReference>
<evidence type="ECO:0000256" key="5">
    <source>
        <dbReference type="ARBA" id="ARBA00022737"/>
    </source>
</evidence>
<comment type="caution">
    <text evidence="12">The sequence shown here is derived from an EMBL/GenBank/DDBJ whole genome shotgun (WGS) entry which is preliminary data.</text>
</comment>
<keyword evidence="7" id="KW-0505">Motor protein</keyword>
<dbReference type="EMBL" id="JAIZAY010000003">
    <property type="protein sequence ID" value="KAJ8046042.1"/>
    <property type="molecule type" value="Genomic_DNA"/>
</dbReference>
<evidence type="ECO:0000256" key="11">
    <source>
        <dbReference type="ARBA" id="ARBA00049760"/>
    </source>
</evidence>
<dbReference type="GO" id="GO:0036158">
    <property type="term" value="P:outer dynein arm assembly"/>
    <property type="evidence" value="ECO:0007669"/>
    <property type="project" value="TreeGrafter"/>
</dbReference>
<keyword evidence="6" id="KW-0243">Dynein</keyword>
<dbReference type="InterPro" id="IPR025875">
    <property type="entry name" value="Leu-rich_rpt_4"/>
</dbReference>
<keyword evidence="4" id="KW-0493">Microtubule</keyword>
<keyword evidence="2" id="KW-0963">Cytoplasm</keyword>
<comment type="subcellular location">
    <subcellularLocation>
        <location evidence="1">Cytoplasm</location>
        <location evidence="1">Cytoskeleton</location>
        <location evidence="1">Cilium axoneme</location>
    </subcellularLocation>
</comment>
<reference evidence="12" key="1">
    <citation type="submission" date="2021-10" db="EMBL/GenBank/DDBJ databases">
        <title>Tropical sea cucumber genome reveals ecological adaptation and Cuvierian tubules defense mechanism.</title>
        <authorList>
            <person name="Chen T."/>
        </authorList>
    </citation>
    <scope>NUCLEOTIDE SEQUENCE</scope>
    <source>
        <strain evidence="12">Nanhai2018</strain>
        <tissue evidence="12">Muscle</tissue>
    </source>
</reference>
<dbReference type="GO" id="GO:0043014">
    <property type="term" value="F:alpha-tubulin binding"/>
    <property type="evidence" value="ECO:0007669"/>
    <property type="project" value="TreeGrafter"/>
</dbReference>
<evidence type="ECO:0000256" key="1">
    <source>
        <dbReference type="ARBA" id="ARBA00004430"/>
    </source>
</evidence>
<evidence type="ECO:0000313" key="13">
    <source>
        <dbReference type="Proteomes" id="UP001152320"/>
    </source>
</evidence>
<dbReference type="Proteomes" id="UP001152320">
    <property type="component" value="Chromosome 3"/>
</dbReference>
<keyword evidence="8" id="KW-0206">Cytoskeleton</keyword>
<evidence type="ECO:0000256" key="2">
    <source>
        <dbReference type="ARBA" id="ARBA00022490"/>
    </source>
</evidence>
<keyword evidence="5" id="KW-0677">Repeat</keyword>
<evidence type="ECO:0000256" key="10">
    <source>
        <dbReference type="ARBA" id="ARBA00049659"/>
    </source>
</evidence>
<dbReference type="FunFam" id="3.80.10.10:FF:000049">
    <property type="entry name" value="Dynein light chain 1"/>
    <property type="match status" value="1"/>
</dbReference>
<dbReference type="SMART" id="SM00365">
    <property type="entry name" value="LRR_SD22"/>
    <property type="match status" value="4"/>
</dbReference>
<sequence>MSLISKFLIRASSKTLRLPFLVIFANFYFILVLKLENLASQETGEQPSEAKEVKLLFQMPPIDKMDASLSTLSACEKLSLSSNNIEKIANLNGLKNLKILSLGRNNIKNLNGLEAVADTLLELWISYNSIEKLKGIQVLKKLKVLYMSNNSVKDWNEFEKLQGLPCLEELLFVGNPLEEKLTLEGTWRDKVIPLLGSLRKLDGVPVIKQEEEEPED</sequence>
<dbReference type="GO" id="GO:0005874">
    <property type="term" value="C:microtubule"/>
    <property type="evidence" value="ECO:0007669"/>
    <property type="project" value="UniProtKB-KW"/>
</dbReference>
<dbReference type="Gene3D" id="3.80.10.10">
    <property type="entry name" value="Ribonuclease Inhibitor"/>
    <property type="match status" value="1"/>
</dbReference>
<evidence type="ECO:0000256" key="7">
    <source>
        <dbReference type="ARBA" id="ARBA00023175"/>
    </source>
</evidence>
<evidence type="ECO:0000256" key="3">
    <source>
        <dbReference type="ARBA" id="ARBA00022614"/>
    </source>
</evidence>
<evidence type="ECO:0000313" key="12">
    <source>
        <dbReference type="EMBL" id="KAJ8046042.1"/>
    </source>
</evidence>
<accession>A0A9Q1CIM4</accession>
<keyword evidence="13" id="KW-1185">Reference proteome</keyword>
<gene>
    <name evidence="12" type="ORF">HOLleu_09202</name>
</gene>
<comment type="similarity">
    <text evidence="10">Belongs to the dynein light chain LC1-type family.</text>
</comment>
<dbReference type="InterPro" id="IPR032675">
    <property type="entry name" value="LRR_dom_sf"/>
</dbReference>
<name>A0A9Q1CIM4_HOLLE</name>
<dbReference type="InterPro" id="IPR001611">
    <property type="entry name" value="Leu-rich_rpt"/>
</dbReference>
<dbReference type="Pfam" id="PF12799">
    <property type="entry name" value="LRR_4"/>
    <property type="match status" value="2"/>
</dbReference>
<dbReference type="GO" id="GO:0045504">
    <property type="term" value="F:dynein heavy chain binding"/>
    <property type="evidence" value="ECO:0007669"/>
    <property type="project" value="TreeGrafter"/>
</dbReference>
<evidence type="ECO:0000256" key="6">
    <source>
        <dbReference type="ARBA" id="ARBA00023017"/>
    </source>
</evidence>
<organism evidence="12 13">
    <name type="scientific">Holothuria leucospilota</name>
    <name type="common">Black long sea cucumber</name>
    <name type="synonym">Mertensiothuria leucospilota</name>
    <dbReference type="NCBI Taxonomy" id="206669"/>
    <lineage>
        <taxon>Eukaryota</taxon>
        <taxon>Metazoa</taxon>
        <taxon>Echinodermata</taxon>
        <taxon>Eleutherozoa</taxon>
        <taxon>Echinozoa</taxon>
        <taxon>Holothuroidea</taxon>
        <taxon>Aspidochirotacea</taxon>
        <taxon>Aspidochirotida</taxon>
        <taxon>Holothuriidae</taxon>
        <taxon>Holothuria</taxon>
    </lineage>
</organism>
<dbReference type="SUPFAM" id="SSF52058">
    <property type="entry name" value="L domain-like"/>
    <property type="match status" value="1"/>
</dbReference>
<proteinExistence type="inferred from homology"/>
<evidence type="ECO:0000256" key="4">
    <source>
        <dbReference type="ARBA" id="ARBA00022701"/>
    </source>
</evidence>